<evidence type="ECO:0000259" key="4">
    <source>
        <dbReference type="PROSITE" id="PS50949"/>
    </source>
</evidence>
<evidence type="ECO:0000256" key="2">
    <source>
        <dbReference type="ARBA" id="ARBA00023125"/>
    </source>
</evidence>
<dbReference type="RefSeq" id="WP_129218128.1">
    <property type="nucleotide sequence ID" value="NZ_QYBC01000003.1"/>
</dbReference>
<keyword evidence="1" id="KW-0805">Transcription regulation</keyword>
<dbReference type="GO" id="GO:0003700">
    <property type="term" value="F:DNA-binding transcription factor activity"/>
    <property type="evidence" value="ECO:0007669"/>
    <property type="project" value="InterPro"/>
</dbReference>
<dbReference type="SMART" id="SM00895">
    <property type="entry name" value="FCD"/>
    <property type="match status" value="1"/>
</dbReference>
<dbReference type="Pfam" id="PF07729">
    <property type="entry name" value="FCD"/>
    <property type="match status" value="1"/>
</dbReference>
<proteinExistence type="predicted"/>
<gene>
    <name evidence="5" type="ORF">D3272_05465</name>
</gene>
<reference evidence="5 6" key="1">
    <citation type="submission" date="2018-09" db="EMBL/GenBank/DDBJ databases">
        <authorList>
            <person name="Grouzdev D.S."/>
            <person name="Krutkina M.S."/>
        </authorList>
    </citation>
    <scope>NUCLEOTIDE SEQUENCE [LARGE SCALE GENOMIC DNA]</scope>
    <source>
        <strain evidence="5 6">RmlP001</strain>
    </source>
</reference>
<name>A0A4Q2RIM3_9HYPH</name>
<evidence type="ECO:0000313" key="5">
    <source>
        <dbReference type="EMBL" id="RYB06774.1"/>
    </source>
</evidence>
<dbReference type="AlphaFoldDB" id="A0A4Q2RIM3"/>
<dbReference type="Gene3D" id="1.20.120.530">
    <property type="entry name" value="GntR ligand-binding domain-like"/>
    <property type="match status" value="1"/>
</dbReference>
<feature type="domain" description="HTH gntR-type" evidence="4">
    <location>
        <begin position="13"/>
        <end position="80"/>
    </location>
</feature>
<dbReference type="SMART" id="SM00345">
    <property type="entry name" value="HTH_GNTR"/>
    <property type="match status" value="1"/>
</dbReference>
<evidence type="ECO:0000313" key="6">
    <source>
        <dbReference type="Proteomes" id="UP000289411"/>
    </source>
</evidence>
<protein>
    <submittedName>
        <fullName evidence="5">GntR family transcriptional regulator</fullName>
    </submittedName>
</protein>
<reference evidence="5 6" key="2">
    <citation type="submission" date="2019-02" db="EMBL/GenBank/DDBJ databases">
        <title>'Lichenibacterium ramalinii' gen. nov. sp. nov., 'Lichenibacterium minor' gen. nov. sp. nov.</title>
        <authorList>
            <person name="Pankratov T."/>
        </authorList>
    </citation>
    <scope>NUCLEOTIDE SEQUENCE [LARGE SCALE GENOMIC DNA]</scope>
    <source>
        <strain evidence="5 6">RmlP001</strain>
    </source>
</reference>
<dbReference type="InterPro" id="IPR036390">
    <property type="entry name" value="WH_DNA-bd_sf"/>
</dbReference>
<organism evidence="5 6">
    <name type="scientific">Lichenibacterium ramalinae</name>
    <dbReference type="NCBI Taxonomy" id="2316527"/>
    <lineage>
        <taxon>Bacteria</taxon>
        <taxon>Pseudomonadati</taxon>
        <taxon>Pseudomonadota</taxon>
        <taxon>Alphaproteobacteria</taxon>
        <taxon>Hyphomicrobiales</taxon>
        <taxon>Lichenihabitantaceae</taxon>
        <taxon>Lichenibacterium</taxon>
    </lineage>
</organism>
<dbReference type="SUPFAM" id="SSF46785">
    <property type="entry name" value="Winged helix' DNA-binding domain"/>
    <property type="match status" value="1"/>
</dbReference>
<dbReference type="Gene3D" id="1.10.10.10">
    <property type="entry name" value="Winged helix-like DNA-binding domain superfamily/Winged helix DNA-binding domain"/>
    <property type="match status" value="1"/>
</dbReference>
<keyword evidence="3" id="KW-0804">Transcription</keyword>
<dbReference type="OrthoDB" id="8114900at2"/>
<dbReference type="GO" id="GO:0003677">
    <property type="term" value="F:DNA binding"/>
    <property type="evidence" value="ECO:0007669"/>
    <property type="project" value="UniProtKB-KW"/>
</dbReference>
<comment type="caution">
    <text evidence="5">The sequence shown here is derived from an EMBL/GenBank/DDBJ whole genome shotgun (WGS) entry which is preliminary data.</text>
</comment>
<dbReference type="InterPro" id="IPR036388">
    <property type="entry name" value="WH-like_DNA-bd_sf"/>
</dbReference>
<dbReference type="PROSITE" id="PS50949">
    <property type="entry name" value="HTH_GNTR"/>
    <property type="match status" value="1"/>
</dbReference>
<dbReference type="EMBL" id="QYBC01000003">
    <property type="protein sequence ID" value="RYB06774.1"/>
    <property type="molecule type" value="Genomic_DNA"/>
</dbReference>
<evidence type="ECO:0000256" key="3">
    <source>
        <dbReference type="ARBA" id="ARBA00023163"/>
    </source>
</evidence>
<dbReference type="InterPro" id="IPR011711">
    <property type="entry name" value="GntR_C"/>
</dbReference>
<keyword evidence="6" id="KW-1185">Reference proteome</keyword>
<evidence type="ECO:0000256" key="1">
    <source>
        <dbReference type="ARBA" id="ARBA00023015"/>
    </source>
</evidence>
<dbReference type="Pfam" id="PF00392">
    <property type="entry name" value="GntR"/>
    <property type="match status" value="1"/>
</dbReference>
<dbReference type="PANTHER" id="PTHR43537:SF50">
    <property type="entry name" value="TRANSCRIPTIONAL REGULATORY PROTEIN"/>
    <property type="match status" value="1"/>
</dbReference>
<dbReference type="InterPro" id="IPR000524">
    <property type="entry name" value="Tscrpt_reg_HTH_GntR"/>
</dbReference>
<sequence>MTRIVADLNLNRRYIHDEVADRLRGLILSGELPPRSRVNELELAERFGISRTPLREAIKILATEGLLELLPNRGARVAVLSAAEIDDMLLVIGGLEAMAAELACARITEPEVDAIAAHHRAMVEHWRAGEESAYFARNRAIHEAIMEAGRNPVLAGLYANLSGRIARARFTAHKTPAQWAKAVDEHERMLDLLRRRQGPRLARLMRAHLRGKTPVIAAAFGPEAAAGGSEEE</sequence>
<dbReference type="Proteomes" id="UP000289411">
    <property type="component" value="Unassembled WGS sequence"/>
</dbReference>
<dbReference type="PANTHER" id="PTHR43537">
    <property type="entry name" value="TRANSCRIPTIONAL REGULATOR, GNTR FAMILY"/>
    <property type="match status" value="1"/>
</dbReference>
<dbReference type="SUPFAM" id="SSF48008">
    <property type="entry name" value="GntR ligand-binding domain-like"/>
    <property type="match status" value="1"/>
</dbReference>
<dbReference type="InterPro" id="IPR008920">
    <property type="entry name" value="TF_FadR/GntR_C"/>
</dbReference>
<keyword evidence="2" id="KW-0238">DNA-binding</keyword>
<dbReference type="PRINTS" id="PR00035">
    <property type="entry name" value="HTHGNTR"/>
</dbReference>
<accession>A0A4Q2RIM3</accession>
<dbReference type="CDD" id="cd07377">
    <property type="entry name" value="WHTH_GntR"/>
    <property type="match status" value="1"/>
</dbReference>